<keyword evidence="2" id="KW-1185">Reference proteome</keyword>
<evidence type="ECO:0008006" key="3">
    <source>
        <dbReference type="Google" id="ProtNLM"/>
    </source>
</evidence>
<name>A0ABM6W995_9BACT</name>
<accession>A0ABM6W995</accession>
<protein>
    <recommendedName>
        <fullName evidence="3">Sugar-binding protein</fullName>
    </recommendedName>
</protein>
<sequence length="970" mass="109260">MDLEADIFYFTLAGKSGRFYWNQKTGRYQSDPYSNIRIIDHPYSAGFEITDDDGTIYEFREPETSQSSGAFQGPLTTNSWFVSRIYNANKTDSLVFNYTVELVHTRTINSGSIGMYDPCGEESARMSTTSIQSKNIAAIHFGTGYVQFIRDTAERQDLQGGHALAAIEVYDKGNNLKRKWGFEYNYLTANFNDQNCSIIAGISPYESKRLMLKRVLHYNARNSESYEEFKMNYDTLTPVPCRVSFGQDYWGYFNGKVNTTLVPTTIIAGPSGPQVLAGANRLVDINYPQFGILTKLTYPTGGSTSFIYESNQGIDMPSNSTYVKQIVDLEGQEDPNATTFLEEFSINNPPDYFLNNNTPGGGAFINAVFGDLGCEINGQANPCALLTLRGLDPGNSHINFYVTAPITASYVPNGRYEMKASFTQSPPMYQSFFFIIDFQRIDTTGPDKHYTGGLRLKQAIHSDESGNQYNRYYSYVTELGGDTSSGDMFGPSYEHFIKKHLFTCYWYNDIGDCLHASGFRLLSDPTATIASHSGSYIGYKTVFEYVDSAHEQGVTRYDFSHEPDIFDVSGAFPPGESRSEFRGKPIKVTNYKKDNGQYKVVSKTVNTYNNVLVDSLKVLNLHVLITANYTCTPFHECMEQDQLSIQSMYEATPTISLLESTKETLYDLRTGTTPLEKFTRYIYDESYRLSETVATTSKGDSIRTKQYYPNDLALSGAHETAKLGLISQNRIGEPLRQEVFNNSTLRQRRQTNYKQYQTALQYLPDEILEKNGTGLEEARIRFVQYDQNGNLLSQQKVDDALHSYIYGYNNCLPIAEILNGAASDVFFTSFEDTDGNSTTGDSKTGLKSRTGGFSKALSGIGNGKYILSYWNKNGSNWSLVSTEVTVSTNSFTINLNGQLDEVRFYPKSSRISTFTFDPIYGITSLCDANNIVTYYEYDGFGRLQLVRDQYRNIIKQYCYNYSGQLEDCSQ</sequence>
<dbReference type="Proteomes" id="UP000246099">
    <property type="component" value="Chromosome"/>
</dbReference>
<proteinExistence type="predicted"/>
<organism evidence="1 2">
    <name type="scientific">Chitinophaga alhagiae</name>
    <dbReference type="NCBI Taxonomy" id="2203219"/>
    <lineage>
        <taxon>Bacteria</taxon>
        <taxon>Pseudomonadati</taxon>
        <taxon>Bacteroidota</taxon>
        <taxon>Chitinophagia</taxon>
        <taxon>Chitinophagales</taxon>
        <taxon>Chitinophagaceae</taxon>
        <taxon>Chitinophaga</taxon>
    </lineage>
</organism>
<dbReference type="EMBL" id="CP029600">
    <property type="protein sequence ID" value="AWO00435.1"/>
    <property type="molecule type" value="Genomic_DNA"/>
</dbReference>
<reference evidence="1 2" key="1">
    <citation type="submission" date="2018-05" db="EMBL/GenBank/DDBJ databases">
        <title>Chitinophaga sp. nov., isolated from rhizosphere soil of Alhagi.</title>
        <authorList>
            <person name="Liu Y."/>
        </authorList>
    </citation>
    <scope>NUCLEOTIDE SEQUENCE [LARGE SCALE GENOMIC DNA]</scope>
    <source>
        <strain evidence="1 2">T22</strain>
    </source>
</reference>
<evidence type="ECO:0000313" key="1">
    <source>
        <dbReference type="EMBL" id="AWO00435.1"/>
    </source>
</evidence>
<evidence type="ECO:0000313" key="2">
    <source>
        <dbReference type="Proteomes" id="UP000246099"/>
    </source>
</evidence>
<gene>
    <name evidence="1" type="ORF">DLD77_01290</name>
</gene>